<dbReference type="RefSeq" id="WP_150875305.1">
    <property type="nucleotide sequence ID" value="NZ_VTWS01000001.1"/>
</dbReference>
<sequence length="284" mass="32796">MRSDASNEALNLDFFSLDDFTPDTDFTCEIQATPKAAKRLKRYDELIPATESHLIKPPVTPEIPEYGLCYENAERLALDLKIKKNSRYYAYINGSFHFGDFIEALMVVNNWHTDRMIISTLGMSENNVDSLRNLLQGEFVDTLDLVISDYFFSHERNNLIPYLYQQLDIENRFQLAVAGSHCKLCVFTTDEGLHIGIRGSANLRSSSCIEHITIEENEMINKIDIRIHDRIIDTFKTINKSLRGKTLWHQVHPHQENQVKPEKEKDPQQKRGNPSATKHRFPKA</sequence>
<name>A0A5N1JTU5_9BACT</name>
<accession>A0A5N1JTU5</accession>
<evidence type="ECO:0000313" key="2">
    <source>
        <dbReference type="EMBL" id="KAA9357223.1"/>
    </source>
</evidence>
<feature type="region of interest" description="Disordered" evidence="1">
    <location>
        <begin position="251"/>
        <end position="284"/>
    </location>
</feature>
<feature type="compositionally biased region" description="Basic and acidic residues" evidence="1">
    <location>
        <begin position="253"/>
        <end position="269"/>
    </location>
</feature>
<evidence type="ECO:0000313" key="3">
    <source>
        <dbReference type="Proteomes" id="UP000326344"/>
    </source>
</evidence>
<gene>
    <name evidence="2" type="ORF">F0P93_05665</name>
</gene>
<evidence type="ECO:0000256" key="1">
    <source>
        <dbReference type="SAM" id="MobiDB-lite"/>
    </source>
</evidence>
<organism evidence="2 3">
    <name type="scientific">Larkinella humicola</name>
    <dbReference type="NCBI Taxonomy" id="2607654"/>
    <lineage>
        <taxon>Bacteria</taxon>
        <taxon>Pseudomonadati</taxon>
        <taxon>Bacteroidota</taxon>
        <taxon>Cytophagia</taxon>
        <taxon>Cytophagales</taxon>
        <taxon>Spirosomataceae</taxon>
        <taxon>Larkinella</taxon>
    </lineage>
</organism>
<dbReference type="AlphaFoldDB" id="A0A5N1JTU5"/>
<dbReference type="EMBL" id="VTWS01000001">
    <property type="protein sequence ID" value="KAA9357223.1"/>
    <property type="molecule type" value="Genomic_DNA"/>
</dbReference>
<dbReference type="Proteomes" id="UP000326344">
    <property type="component" value="Unassembled WGS sequence"/>
</dbReference>
<proteinExistence type="predicted"/>
<reference evidence="2 3" key="1">
    <citation type="submission" date="2019-09" db="EMBL/GenBank/DDBJ databases">
        <title>Genome Sequence of Larkinella sp MA1.</title>
        <authorList>
            <person name="Srinivasan S."/>
        </authorList>
    </citation>
    <scope>NUCLEOTIDE SEQUENCE [LARGE SCALE GENOMIC DNA]</scope>
    <source>
        <strain evidence="2 3">MA1</strain>
    </source>
</reference>
<protein>
    <submittedName>
        <fullName evidence="2">Uncharacterized protein</fullName>
    </submittedName>
</protein>
<keyword evidence="3" id="KW-1185">Reference proteome</keyword>
<comment type="caution">
    <text evidence="2">The sequence shown here is derived from an EMBL/GenBank/DDBJ whole genome shotgun (WGS) entry which is preliminary data.</text>
</comment>